<gene>
    <name evidence="1" type="ORF">MA20_26075</name>
</gene>
<evidence type="ECO:0000313" key="2">
    <source>
        <dbReference type="Proteomes" id="UP000030377"/>
    </source>
</evidence>
<accession>A0A0A3XUH2</accession>
<proteinExistence type="predicted"/>
<sequence>MNRVTSCAGCGHGLVPLLSAKGRAELSCLWCEGIEARTVDMAKWADSPIGKPERITRQPFE</sequence>
<comment type="caution">
    <text evidence="1">The sequence shown here is derived from an EMBL/GenBank/DDBJ whole genome shotgun (WGS) entry which is preliminary data.</text>
</comment>
<dbReference type="AlphaFoldDB" id="A0A0A3XUH2"/>
<dbReference type="STRING" id="375.BKD09_RS31705"/>
<organism evidence="1 2">
    <name type="scientific">Bradyrhizobium japonicum</name>
    <dbReference type="NCBI Taxonomy" id="375"/>
    <lineage>
        <taxon>Bacteria</taxon>
        <taxon>Pseudomonadati</taxon>
        <taxon>Pseudomonadota</taxon>
        <taxon>Alphaproteobacteria</taxon>
        <taxon>Hyphomicrobiales</taxon>
        <taxon>Nitrobacteraceae</taxon>
        <taxon>Bradyrhizobium</taxon>
    </lineage>
</organism>
<evidence type="ECO:0000313" key="1">
    <source>
        <dbReference type="EMBL" id="KGT76831.1"/>
    </source>
</evidence>
<dbReference type="Proteomes" id="UP000030377">
    <property type="component" value="Unassembled WGS sequence"/>
</dbReference>
<name>A0A0A3XUH2_BRAJP</name>
<dbReference type="EMBL" id="JRPN01000020">
    <property type="protein sequence ID" value="KGT76831.1"/>
    <property type="molecule type" value="Genomic_DNA"/>
</dbReference>
<protein>
    <submittedName>
        <fullName evidence="1">Uncharacterized protein</fullName>
    </submittedName>
</protein>
<reference evidence="1 2" key="1">
    <citation type="submission" date="2014-09" db="EMBL/GenBank/DDBJ databases">
        <title>Draft genome of Bradyrhizobium japonicum Is-34.</title>
        <authorList>
            <person name="Tsurumaru H."/>
            <person name="Yamakawa T."/>
            <person name="Hashimoto S."/>
            <person name="Okizaki K."/>
            <person name="Kanesaki Y."/>
            <person name="Yoshikawa H."/>
            <person name="Yajima S."/>
        </authorList>
    </citation>
    <scope>NUCLEOTIDE SEQUENCE [LARGE SCALE GENOMIC DNA]</scope>
    <source>
        <strain evidence="1 2">Is-34</strain>
    </source>
</reference>